<dbReference type="Proteomes" id="UP000199113">
    <property type="component" value="Unassembled WGS sequence"/>
</dbReference>
<reference evidence="6" key="1">
    <citation type="submission" date="2016-10" db="EMBL/GenBank/DDBJ databases">
        <authorList>
            <person name="de Groot N.N."/>
        </authorList>
    </citation>
    <scope>NUCLEOTIDE SEQUENCE [LARGE SCALE GENOMIC DNA]</scope>
    <source>
        <strain evidence="6">CGMCC 1.10697</strain>
    </source>
</reference>
<dbReference type="GO" id="GO:0003700">
    <property type="term" value="F:DNA-binding transcription factor activity"/>
    <property type="evidence" value="ECO:0007669"/>
    <property type="project" value="InterPro"/>
</dbReference>
<accession>A0A1I0ZF32</accession>
<dbReference type="RefSeq" id="WP_091199108.1">
    <property type="nucleotide sequence ID" value="NZ_FOKC01000005.1"/>
</dbReference>
<evidence type="ECO:0000256" key="3">
    <source>
        <dbReference type="ARBA" id="ARBA00023163"/>
    </source>
</evidence>
<dbReference type="PROSITE" id="PS01124">
    <property type="entry name" value="HTH_ARAC_FAMILY_2"/>
    <property type="match status" value="1"/>
</dbReference>
<dbReference type="PANTHER" id="PTHR46796">
    <property type="entry name" value="HTH-TYPE TRANSCRIPTIONAL ACTIVATOR RHAS-RELATED"/>
    <property type="match status" value="1"/>
</dbReference>
<dbReference type="InterPro" id="IPR018060">
    <property type="entry name" value="HTH_AraC"/>
</dbReference>
<name>A0A1I0ZF32_9ACTN</name>
<evidence type="ECO:0000313" key="8">
    <source>
        <dbReference type="Proteomes" id="UP000233565"/>
    </source>
</evidence>
<dbReference type="EMBL" id="PJBV01000017">
    <property type="protein sequence ID" value="PKH40623.1"/>
    <property type="molecule type" value="Genomic_DNA"/>
</dbReference>
<evidence type="ECO:0000313" key="6">
    <source>
        <dbReference type="EMBL" id="SFB24264.1"/>
    </source>
</evidence>
<keyword evidence="2 6" id="KW-0238">DNA-binding</keyword>
<dbReference type="InterPro" id="IPR009057">
    <property type="entry name" value="Homeodomain-like_sf"/>
</dbReference>
<evidence type="ECO:0000256" key="1">
    <source>
        <dbReference type="ARBA" id="ARBA00023015"/>
    </source>
</evidence>
<dbReference type="SMART" id="SM00342">
    <property type="entry name" value="HTH_ARAC"/>
    <property type="match status" value="1"/>
</dbReference>
<dbReference type="PANTHER" id="PTHR46796:SF12">
    <property type="entry name" value="HTH-TYPE DNA-BINDING TRANSCRIPTIONAL ACTIVATOR EUTR"/>
    <property type="match status" value="1"/>
</dbReference>
<evidence type="ECO:0000313" key="5">
    <source>
        <dbReference type="EMBL" id="PKH40623.1"/>
    </source>
</evidence>
<reference evidence="5 8" key="2">
    <citation type="submission" date="2017-12" db="EMBL/GenBank/DDBJ databases">
        <title>Pharmacopeia of the Arctic Ocean.</title>
        <authorList>
            <person name="Collins E."/>
            <person name="Ducluzeau A.-L."/>
        </authorList>
    </citation>
    <scope>NUCLEOTIDE SEQUENCE [LARGE SCALE GENOMIC DNA]</scope>
    <source>
        <strain evidence="5 8">DSM 23325</strain>
    </source>
</reference>
<dbReference type="PROSITE" id="PS00041">
    <property type="entry name" value="HTH_ARAC_FAMILY_1"/>
    <property type="match status" value="1"/>
</dbReference>
<dbReference type="InterPro" id="IPR050204">
    <property type="entry name" value="AraC_XylS_family_regulators"/>
</dbReference>
<proteinExistence type="predicted"/>
<keyword evidence="3" id="KW-0804">Transcription</keyword>
<dbReference type="EMBL" id="FOKC01000005">
    <property type="protein sequence ID" value="SFB24264.1"/>
    <property type="molecule type" value="Genomic_DNA"/>
</dbReference>
<evidence type="ECO:0000313" key="7">
    <source>
        <dbReference type="Proteomes" id="UP000199113"/>
    </source>
</evidence>
<dbReference type="AlphaFoldDB" id="A0A1I0ZF32"/>
<dbReference type="GO" id="GO:0043565">
    <property type="term" value="F:sequence-specific DNA binding"/>
    <property type="evidence" value="ECO:0007669"/>
    <property type="project" value="InterPro"/>
</dbReference>
<dbReference type="InterPro" id="IPR018062">
    <property type="entry name" value="HTH_AraC-typ_CS"/>
</dbReference>
<sequence length="324" mass="35486">MPHTRARRGLPDVFGFEGSGDEARHWLDTVYGTNLHLTGPLGGVRHHRTDHGVVAFDHIRIDASFTFDSDPMPVLVVVDVLAGTEEWIRDGVADRGHDGDSVMASGWDMPFSGNGDFPDLRTTSLSAQALMAAITDVDPDYPWEHITFTSYVPRSPAAGARWRATVDQVISMLPDDATAAQQDAAALLLGHTLLHTFPNNVVVRATLPGTDHDAADDSPSTVRRAARIIEAHALEELSPGDLARECGVTPRALQYAFRKHLGCTPQDYLRRVRLDLARRSLRDGSQSVSDAAATHGFFNPGRFASDYRQVFDENPGQTLQRSNN</sequence>
<keyword evidence="8" id="KW-1185">Reference proteome</keyword>
<gene>
    <name evidence="5" type="ORF">CXG46_11550</name>
    <name evidence="6" type="ORF">SAMN05192575_105296</name>
</gene>
<dbReference type="Pfam" id="PF12833">
    <property type="entry name" value="HTH_18"/>
    <property type="match status" value="1"/>
</dbReference>
<dbReference type="Proteomes" id="UP000233565">
    <property type="component" value="Unassembled WGS sequence"/>
</dbReference>
<dbReference type="OrthoDB" id="5464689at2"/>
<feature type="domain" description="HTH araC/xylS-type" evidence="4">
    <location>
        <begin position="223"/>
        <end position="321"/>
    </location>
</feature>
<protein>
    <submittedName>
        <fullName evidence="5">AraC family transcriptional regulator</fullName>
    </submittedName>
    <submittedName>
        <fullName evidence="6">AraC-type DNA-binding protein</fullName>
    </submittedName>
</protein>
<organism evidence="6 7">
    <name type="scientific">Nocardioides alpinus</name>
    <dbReference type="NCBI Taxonomy" id="748909"/>
    <lineage>
        <taxon>Bacteria</taxon>
        <taxon>Bacillati</taxon>
        <taxon>Actinomycetota</taxon>
        <taxon>Actinomycetes</taxon>
        <taxon>Propionibacteriales</taxon>
        <taxon>Nocardioidaceae</taxon>
        <taxon>Nocardioides</taxon>
    </lineage>
</organism>
<evidence type="ECO:0000259" key="4">
    <source>
        <dbReference type="PROSITE" id="PS01124"/>
    </source>
</evidence>
<keyword evidence="1" id="KW-0805">Transcription regulation</keyword>
<dbReference type="Gene3D" id="1.10.10.60">
    <property type="entry name" value="Homeodomain-like"/>
    <property type="match status" value="1"/>
</dbReference>
<evidence type="ECO:0000256" key="2">
    <source>
        <dbReference type="ARBA" id="ARBA00023125"/>
    </source>
</evidence>
<dbReference type="STRING" id="748909.SAMN05192575_105296"/>
<dbReference type="SUPFAM" id="SSF46689">
    <property type="entry name" value="Homeodomain-like"/>
    <property type="match status" value="2"/>
</dbReference>